<dbReference type="InterPro" id="IPR004636">
    <property type="entry name" value="AcOrn/SuccOrn_fam"/>
</dbReference>
<dbReference type="PANTHER" id="PTHR11986:SF79">
    <property type="entry name" value="ACETYLORNITHINE AMINOTRANSFERASE, MITOCHONDRIAL"/>
    <property type="match status" value="1"/>
</dbReference>
<feature type="binding site" evidence="5">
    <location>
        <begin position="217"/>
        <end position="220"/>
    </location>
    <ligand>
        <name>pyridoxal 5'-phosphate</name>
        <dbReference type="ChEBI" id="CHEBI:597326"/>
    </ligand>
</feature>
<keyword evidence="4 5" id="KW-0663">Pyridoxal phosphate</keyword>
<evidence type="ECO:0000313" key="7">
    <source>
        <dbReference type="Proteomes" id="UP000195137"/>
    </source>
</evidence>
<protein>
    <recommendedName>
        <fullName evidence="5">Acetylornithine aminotransferase</fullName>
        <shortName evidence="5">ACOAT</shortName>
        <ecNumber evidence="5">2.6.1.11</ecNumber>
    </recommendedName>
</protein>
<evidence type="ECO:0000256" key="3">
    <source>
        <dbReference type="ARBA" id="ARBA00022679"/>
    </source>
</evidence>
<comment type="similarity">
    <text evidence="5">Belongs to the class-III pyridoxal-phosphate-dependent aminotransferase family. ArgD subfamily.</text>
</comment>
<feature type="binding site" evidence="5">
    <location>
        <begin position="105"/>
        <end position="106"/>
    </location>
    <ligand>
        <name>pyridoxal 5'-phosphate</name>
        <dbReference type="ChEBI" id="CHEBI:597326"/>
    </ligand>
</feature>
<dbReference type="InterPro" id="IPR050103">
    <property type="entry name" value="Class-III_PLP-dep_AT"/>
</dbReference>
<organism evidence="6 7">
    <name type="scientific">Methanonatronarchaeum thermophilum</name>
    <dbReference type="NCBI Taxonomy" id="1927129"/>
    <lineage>
        <taxon>Archaea</taxon>
        <taxon>Methanobacteriati</taxon>
        <taxon>Methanobacteriota</taxon>
        <taxon>Methanonatronarchaeia</taxon>
        <taxon>Methanonatronarchaeales</taxon>
        <taxon>Methanonatronarchaeaceae</taxon>
        <taxon>Methanonatronarchaeum</taxon>
    </lineage>
</organism>
<accession>A0A1Y3GDT4</accession>
<dbReference type="RefSeq" id="WP_086637647.1">
    <property type="nucleotide sequence ID" value="NZ_MRZU01000004.1"/>
</dbReference>
<dbReference type="NCBIfam" id="TIGR00707">
    <property type="entry name" value="argD"/>
    <property type="match status" value="1"/>
</dbReference>
<feature type="binding site" evidence="5">
    <location>
        <position position="135"/>
    </location>
    <ligand>
        <name>N(2)-acetyl-L-ornithine</name>
        <dbReference type="ChEBI" id="CHEBI:57805"/>
    </ligand>
</feature>
<dbReference type="GO" id="GO:0042802">
    <property type="term" value="F:identical protein binding"/>
    <property type="evidence" value="ECO:0007669"/>
    <property type="project" value="TreeGrafter"/>
</dbReference>
<dbReference type="Pfam" id="PF00202">
    <property type="entry name" value="Aminotran_3"/>
    <property type="match status" value="1"/>
</dbReference>
<dbReference type="UniPathway" id="UPA00068">
    <property type="reaction ID" value="UER00109"/>
</dbReference>
<sequence length="384" mass="42022">MSYEEISMLGEKHLINVYNRLPLLLERGEGTRVWDSEGNEYLDFVAGIAVNSVGHCHPNVVEAVREQAGKLIHCSNLYHIESQAKLAEKISELSFGDKVFFGNSGTEANEAAIKLARRATENNEIIAAEGSFHGRSLGSLSATWKNRYRGPFKPLVPGFSFVKYGDIEELKNRVSGETAAVILEPIQGEGGVNVPPEGYIEAVREVCDDTGTLLIFDEVQTGMGRTGRWFGYQHYDVEPDIISLAKSLGGGFPVGALVARKEVAEAFTPGDHASTFGGNPIACTSALATIKTIEQEGLVERSRELGSYMRNQLKKIGEENSWVYEVRGKGLMIGFETDGKAQEIVDNALEQNVLLNKVSDDVIRFVPPLTVTKKEIDKVVSLIG</sequence>
<dbReference type="Proteomes" id="UP000195137">
    <property type="component" value="Unassembled WGS sequence"/>
</dbReference>
<dbReference type="GO" id="GO:0030170">
    <property type="term" value="F:pyridoxal phosphate binding"/>
    <property type="evidence" value="ECO:0007669"/>
    <property type="project" value="InterPro"/>
</dbReference>
<evidence type="ECO:0000313" key="6">
    <source>
        <dbReference type="EMBL" id="OUJ18364.1"/>
    </source>
</evidence>
<evidence type="ECO:0000256" key="5">
    <source>
        <dbReference type="HAMAP-Rule" id="MF_01107"/>
    </source>
</evidence>
<evidence type="ECO:0000256" key="1">
    <source>
        <dbReference type="ARBA" id="ARBA00022576"/>
    </source>
</evidence>
<dbReference type="FunFam" id="3.40.640.10:FF:000004">
    <property type="entry name" value="Acetylornithine aminotransferase"/>
    <property type="match status" value="1"/>
</dbReference>
<dbReference type="AlphaFoldDB" id="A0A1Y3GDT4"/>
<dbReference type="HAMAP" id="MF_01107">
    <property type="entry name" value="ArgD_aminotrans_3"/>
    <property type="match status" value="1"/>
</dbReference>
<keyword evidence="1 5" id="KW-0032">Aminotransferase</keyword>
<dbReference type="InterPro" id="IPR005814">
    <property type="entry name" value="Aminotrans_3"/>
</dbReference>
<dbReference type="GO" id="GO:0005737">
    <property type="term" value="C:cytoplasm"/>
    <property type="evidence" value="ECO:0007669"/>
    <property type="project" value="UniProtKB-SubCell"/>
</dbReference>
<evidence type="ECO:0000256" key="2">
    <source>
        <dbReference type="ARBA" id="ARBA00022605"/>
    </source>
</evidence>
<dbReference type="PROSITE" id="PS00600">
    <property type="entry name" value="AA_TRANSFER_CLASS_3"/>
    <property type="match status" value="1"/>
</dbReference>
<dbReference type="CDD" id="cd00610">
    <property type="entry name" value="OAT_like"/>
    <property type="match status" value="1"/>
</dbReference>
<feature type="binding site" evidence="5">
    <location>
        <position position="275"/>
    </location>
    <ligand>
        <name>pyridoxal 5'-phosphate</name>
        <dbReference type="ChEBI" id="CHEBI:597326"/>
    </ligand>
</feature>
<dbReference type="Gene3D" id="3.40.640.10">
    <property type="entry name" value="Type I PLP-dependent aspartate aminotransferase-like (Major domain)"/>
    <property type="match status" value="1"/>
</dbReference>
<dbReference type="NCBIfam" id="NF002874">
    <property type="entry name" value="PRK03244.1"/>
    <property type="match status" value="1"/>
</dbReference>
<dbReference type="GO" id="GO:0006526">
    <property type="term" value="P:L-arginine biosynthetic process"/>
    <property type="evidence" value="ECO:0007669"/>
    <property type="project" value="UniProtKB-UniRule"/>
</dbReference>
<dbReference type="InterPro" id="IPR015424">
    <property type="entry name" value="PyrdxlP-dep_Trfase"/>
</dbReference>
<feature type="binding site" evidence="5">
    <location>
        <position position="274"/>
    </location>
    <ligand>
        <name>N(2)-acetyl-L-ornithine</name>
        <dbReference type="ChEBI" id="CHEBI:57805"/>
    </ligand>
</feature>
<evidence type="ECO:0000256" key="4">
    <source>
        <dbReference type="ARBA" id="ARBA00022898"/>
    </source>
</evidence>
<comment type="cofactor">
    <cofactor evidence="5">
        <name>pyridoxal 5'-phosphate</name>
        <dbReference type="ChEBI" id="CHEBI:597326"/>
    </cofactor>
    <text evidence="5">Binds 1 pyridoxal phosphate per subunit.</text>
</comment>
<proteinExistence type="inferred from homology"/>
<gene>
    <name evidence="5" type="primary">argD</name>
    <name evidence="6" type="ORF">AMET1_1277</name>
</gene>
<dbReference type="EC" id="2.6.1.11" evidence="5"/>
<comment type="catalytic activity">
    <reaction evidence="5">
        <text>N(2)-acetyl-L-ornithine + 2-oxoglutarate = N-acetyl-L-glutamate 5-semialdehyde + L-glutamate</text>
        <dbReference type="Rhea" id="RHEA:18049"/>
        <dbReference type="ChEBI" id="CHEBI:16810"/>
        <dbReference type="ChEBI" id="CHEBI:29123"/>
        <dbReference type="ChEBI" id="CHEBI:29985"/>
        <dbReference type="ChEBI" id="CHEBI:57805"/>
        <dbReference type="EC" id="2.6.1.11"/>
    </reaction>
</comment>
<feature type="modified residue" description="N6-(pyridoxal phosphate)lysine" evidence="5">
    <location>
        <position position="246"/>
    </location>
</feature>
<dbReference type="SUPFAM" id="SSF53383">
    <property type="entry name" value="PLP-dependent transferases"/>
    <property type="match status" value="1"/>
</dbReference>
<dbReference type="PANTHER" id="PTHR11986">
    <property type="entry name" value="AMINOTRANSFERASE CLASS III"/>
    <property type="match status" value="1"/>
</dbReference>
<keyword evidence="5" id="KW-0963">Cytoplasm</keyword>
<comment type="subunit">
    <text evidence="5">Homodimer.</text>
</comment>
<comment type="miscellaneous">
    <text evidence="5">May also have succinyldiaminopimelate aminotransferase activity, thus carrying out the corresponding step in lysine biosynthesis.</text>
</comment>
<name>A0A1Y3GDT4_9EURY</name>
<dbReference type="EMBL" id="MRZU01000004">
    <property type="protein sequence ID" value="OUJ18364.1"/>
    <property type="molecule type" value="Genomic_DNA"/>
</dbReference>
<feature type="binding site" evidence="5">
    <location>
        <position position="132"/>
    </location>
    <ligand>
        <name>pyridoxal 5'-phosphate</name>
        <dbReference type="ChEBI" id="CHEBI:597326"/>
    </ligand>
</feature>
<dbReference type="GO" id="GO:0003992">
    <property type="term" value="F:N2-acetyl-L-ornithine:2-oxoglutarate 5-aminotransferase activity"/>
    <property type="evidence" value="ECO:0007669"/>
    <property type="project" value="UniProtKB-UniRule"/>
</dbReference>
<reference evidence="6 7" key="1">
    <citation type="submission" date="2016-12" db="EMBL/GenBank/DDBJ databases">
        <title>Discovery of methanogenic haloarchaea.</title>
        <authorList>
            <person name="Sorokin D.Y."/>
            <person name="Makarova K.S."/>
            <person name="Abbas B."/>
            <person name="Ferrer M."/>
            <person name="Golyshin P.N."/>
        </authorList>
    </citation>
    <scope>NUCLEOTIDE SEQUENCE [LARGE SCALE GENOMIC DNA]</scope>
    <source>
        <strain evidence="6">AMET1</strain>
    </source>
</reference>
<keyword evidence="3 5" id="KW-0808">Transferase</keyword>
<dbReference type="InterPro" id="IPR015422">
    <property type="entry name" value="PyrdxlP-dep_Trfase_small"/>
</dbReference>
<dbReference type="InterPro" id="IPR015421">
    <property type="entry name" value="PyrdxlP-dep_Trfase_major"/>
</dbReference>
<dbReference type="OrthoDB" id="85346at2157"/>
<dbReference type="NCBIfam" id="NF002325">
    <property type="entry name" value="PRK01278.1"/>
    <property type="match status" value="1"/>
</dbReference>
<comment type="caution">
    <text evidence="6">The sequence shown here is derived from an EMBL/GenBank/DDBJ whole genome shotgun (WGS) entry which is preliminary data.</text>
</comment>
<keyword evidence="2 5" id="KW-0028">Amino-acid biosynthesis</keyword>
<dbReference type="Gene3D" id="3.90.1150.10">
    <property type="entry name" value="Aspartate Aminotransferase, domain 1"/>
    <property type="match status" value="1"/>
</dbReference>
<comment type="subcellular location">
    <subcellularLocation>
        <location evidence="5">Cytoplasm</location>
    </subcellularLocation>
</comment>
<dbReference type="PIRSF" id="PIRSF000521">
    <property type="entry name" value="Transaminase_4ab_Lys_Orn"/>
    <property type="match status" value="1"/>
</dbReference>
<comment type="pathway">
    <text evidence="5">Amino-acid biosynthesis; L-arginine biosynthesis; N(2)-acetyl-L-ornithine from L-glutamate: step 4/4.</text>
</comment>
<dbReference type="InterPro" id="IPR049704">
    <property type="entry name" value="Aminotrans_3_PPA_site"/>
</dbReference>
<keyword evidence="7" id="KW-1185">Reference proteome</keyword>
<keyword evidence="5" id="KW-0055">Arginine biosynthesis</keyword>